<name>A0A4S8Q3E3_9ACTN</name>
<organism evidence="3 4">
    <name type="scientific">Glycomyces buryatensis</name>
    <dbReference type="NCBI Taxonomy" id="2570927"/>
    <lineage>
        <taxon>Bacteria</taxon>
        <taxon>Bacillati</taxon>
        <taxon>Actinomycetota</taxon>
        <taxon>Actinomycetes</taxon>
        <taxon>Glycomycetales</taxon>
        <taxon>Glycomycetaceae</taxon>
        <taxon>Glycomyces</taxon>
    </lineage>
</organism>
<evidence type="ECO:0000313" key="3">
    <source>
        <dbReference type="EMBL" id="THV34694.1"/>
    </source>
</evidence>
<keyword evidence="2" id="KW-0472">Membrane</keyword>
<feature type="transmembrane region" description="Helical" evidence="2">
    <location>
        <begin position="41"/>
        <end position="65"/>
    </location>
</feature>
<protein>
    <submittedName>
        <fullName evidence="3">Uncharacterized protein</fullName>
    </submittedName>
</protein>
<feature type="region of interest" description="Disordered" evidence="1">
    <location>
        <begin position="1"/>
        <end position="24"/>
    </location>
</feature>
<dbReference type="RefSeq" id="WP_136537076.1">
    <property type="nucleotide sequence ID" value="NZ_STGY01000077.1"/>
</dbReference>
<accession>A0A4S8Q3E3</accession>
<comment type="caution">
    <text evidence="3">The sequence shown here is derived from an EMBL/GenBank/DDBJ whole genome shotgun (WGS) entry which is preliminary data.</text>
</comment>
<proteinExistence type="predicted"/>
<evidence type="ECO:0000313" key="4">
    <source>
        <dbReference type="Proteomes" id="UP000308760"/>
    </source>
</evidence>
<dbReference type="AlphaFoldDB" id="A0A4S8Q3E3"/>
<keyword evidence="2" id="KW-1133">Transmembrane helix</keyword>
<dbReference type="EMBL" id="STGY01000077">
    <property type="protein sequence ID" value="THV34694.1"/>
    <property type="molecule type" value="Genomic_DNA"/>
</dbReference>
<evidence type="ECO:0000256" key="2">
    <source>
        <dbReference type="SAM" id="Phobius"/>
    </source>
</evidence>
<keyword evidence="4" id="KW-1185">Reference proteome</keyword>
<gene>
    <name evidence="3" type="ORF">FAB82_23890</name>
</gene>
<keyword evidence="2" id="KW-0812">Transmembrane</keyword>
<dbReference type="Proteomes" id="UP000308760">
    <property type="component" value="Unassembled WGS sequence"/>
</dbReference>
<sequence>MNEDEVRNLLGRAASGPVDGDRVDPEAIVRSGKRGVARRQVGIAAAGGAAAVLALGAAVGIPAALGGDGESAASGSAVPQDLPTDPVEDDFLGQWVRADGGNCPVPDEQTDEQERTAAAYTGVLFEGLAELDGEPMGSCLESRPDYDGFYYEGDFDGYYMEESVAFHDADASAPDWARMTGAAWETGGENWESQMEDEECAGNEGLTCSWVDAEEGRVLLMEGTRTDFVNPDTEAGGSAEYPMVGAFLFRDDVVVSLSFSLRFESDRSGPSLDQVVEIIKSIPVGQEAPEIELPAERDLADDLVGALENEIPGTVVDMGSVDLVRLHSDVAEYGGPVYGSEATHMLFVLAELESGETVRFFVQAEQVEDAGEEPAEDVAASYAQCPDAECEIAADGPWDTSVHRTIEGERPSLTALEYRAGDGWMIGVGVETVDGTEAPLVDFETLDAIVAGIR</sequence>
<evidence type="ECO:0000256" key="1">
    <source>
        <dbReference type="SAM" id="MobiDB-lite"/>
    </source>
</evidence>
<dbReference type="OrthoDB" id="5185968at2"/>
<reference evidence="3 4" key="2">
    <citation type="submission" date="2019-05" db="EMBL/GenBank/DDBJ databases">
        <title>Glycomyces buryatensis sp. nov.</title>
        <authorList>
            <person name="Nikitina E."/>
        </authorList>
    </citation>
    <scope>NUCLEOTIDE SEQUENCE [LARGE SCALE GENOMIC DNA]</scope>
    <source>
        <strain evidence="3 4">18</strain>
    </source>
</reference>
<reference evidence="4" key="1">
    <citation type="submission" date="2019-04" db="EMBL/GenBank/DDBJ databases">
        <title>Nocardioides xinjiangensis sp. nov.</title>
        <authorList>
            <person name="Liu S."/>
        </authorList>
    </citation>
    <scope>NUCLEOTIDE SEQUENCE [LARGE SCALE GENOMIC DNA]</scope>
    <source>
        <strain evidence="4">18</strain>
    </source>
</reference>